<evidence type="ECO:0000313" key="2">
    <source>
        <dbReference type="EMBL" id="KAA0723637.1"/>
    </source>
</evidence>
<organism evidence="2 3">
    <name type="scientific">Triplophysa tibetana</name>
    <dbReference type="NCBI Taxonomy" id="1572043"/>
    <lineage>
        <taxon>Eukaryota</taxon>
        <taxon>Metazoa</taxon>
        <taxon>Chordata</taxon>
        <taxon>Craniata</taxon>
        <taxon>Vertebrata</taxon>
        <taxon>Euteleostomi</taxon>
        <taxon>Actinopterygii</taxon>
        <taxon>Neopterygii</taxon>
        <taxon>Teleostei</taxon>
        <taxon>Ostariophysi</taxon>
        <taxon>Cypriniformes</taxon>
        <taxon>Nemacheilidae</taxon>
        <taxon>Triplophysa</taxon>
    </lineage>
</organism>
<feature type="compositionally biased region" description="Polar residues" evidence="1">
    <location>
        <begin position="33"/>
        <end position="42"/>
    </location>
</feature>
<gene>
    <name evidence="2" type="ORF">E1301_Tti003248</name>
</gene>
<dbReference type="EMBL" id="SOYY01000003">
    <property type="protein sequence ID" value="KAA0723637.1"/>
    <property type="molecule type" value="Genomic_DNA"/>
</dbReference>
<keyword evidence="3" id="KW-1185">Reference proteome</keyword>
<accession>A0A5A9PSC0</accession>
<dbReference type="AlphaFoldDB" id="A0A5A9PSC0"/>
<evidence type="ECO:0000313" key="3">
    <source>
        <dbReference type="Proteomes" id="UP000324632"/>
    </source>
</evidence>
<proteinExistence type="predicted"/>
<dbReference type="Proteomes" id="UP000324632">
    <property type="component" value="Chromosome 3"/>
</dbReference>
<protein>
    <submittedName>
        <fullName evidence="2">Transcription factor 12</fullName>
    </submittedName>
</protein>
<name>A0A5A9PSC0_9TELE</name>
<reference evidence="2 3" key="1">
    <citation type="journal article" date="2019" name="Mol. Ecol. Resour.">
        <title>Chromosome-level genome assembly of Triplophysa tibetana, a fish adapted to the harsh high-altitude environment of the Tibetan Plateau.</title>
        <authorList>
            <person name="Yang X."/>
            <person name="Liu H."/>
            <person name="Ma Z."/>
            <person name="Zou Y."/>
            <person name="Zou M."/>
            <person name="Mao Y."/>
            <person name="Li X."/>
            <person name="Wang H."/>
            <person name="Chen T."/>
            <person name="Wang W."/>
            <person name="Yang R."/>
        </authorList>
    </citation>
    <scope>NUCLEOTIDE SEQUENCE [LARGE SCALE GENOMIC DNA]</scope>
    <source>
        <strain evidence="2">TTIB1903HZAU</strain>
        <tissue evidence="2">Muscle</tissue>
    </source>
</reference>
<sequence length="122" mass="13529">MRFIKVSALSCFDETWQYITANSVRPGMDERTSQASWASGQASPPYDSSRGFPDSTHYPDHLSDSRLVSHEGLSSTPFMSSNIMVLVQGSEVMQSAAHVPELCSNPLTQHPPRLPDCTWRSL</sequence>
<feature type="region of interest" description="Disordered" evidence="1">
    <location>
        <begin position="29"/>
        <end position="63"/>
    </location>
</feature>
<evidence type="ECO:0000256" key="1">
    <source>
        <dbReference type="SAM" id="MobiDB-lite"/>
    </source>
</evidence>
<comment type="caution">
    <text evidence="2">The sequence shown here is derived from an EMBL/GenBank/DDBJ whole genome shotgun (WGS) entry which is preliminary data.</text>
</comment>